<dbReference type="InterPro" id="IPR029030">
    <property type="entry name" value="Caspase-like_dom_sf"/>
</dbReference>
<reference evidence="7 8" key="1">
    <citation type="submission" date="2020-10" db="EMBL/GenBank/DDBJ databases">
        <title>Pygocentrus nattereri (red-bellied piranha) genome, fPygNat1, primary haplotype.</title>
        <authorList>
            <person name="Myers G."/>
            <person name="Meyer A."/>
            <person name="Karagic N."/>
            <person name="Pippel M."/>
            <person name="Winkler S."/>
            <person name="Tracey A."/>
            <person name="Wood J."/>
            <person name="Formenti G."/>
            <person name="Howe K."/>
            <person name="Fedrigo O."/>
            <person name="Jarvis E.D."/>
        </authorList>
    </citation>
    <scope>NUCLEOTIDE SEQUENCE [LARGE SCALE GENOMIC DNA]</scope>
</reference>
<dbReference type="Gene3D" id="3.30.70.1470">
    <property type="entry name" value="Caspase-like"/>
    <property type="match status" value="1"/>
</dbReference>
<dbReference type="PROSITE" id="PS50208">
    <property type="entry name" value="CASPASE_P20"/>
    <property type="match status" value="1"/>
</dbReference>
<comment type="similarity">
    <text evidence="1 3">Belongs to the peptidase C14A family.</text>
</comment>
<reference evidence="7" key="3">
    <citation type="submission" date="2025-09" db="UniProtKB">
        <authorList>
            <consortium name="Ensembl"/>
        </authorList>
    </citation>
    <scope>IDENTIFICATION</scope>
</reference>
<dbReference type="InterPro" id="IPR001309">
    <property type="entry name" value="Pept_C14_p20"/>
</dbReference>
<feature type="domain" description="Caspase family p20" evidence="5">
    <location>
        <begin position="107"/>
        <end position="225"/>
    </location>
</feature>
<dbReference type="SUPFAM" id="SSF47986">
    <property type="entry name" value="DEATH domain"/>
    <property type="match status" value="1"/>
</dbReference>
<accession>A0AAR2KK27</accession>
<proteinExistence type="inferred from homology"/>
<dbReference type="PANTHER" id="PTHR48169:SF7">
    <property type="entry name" value="CASPASE 10"/>
    <property type="match status" value="1"/>
</dbReference>
<evidence type="ECO:0000313" key="7">
    <source>
        <dbReference type="Ensembl" id="ENSPNAP00000064683.1"/>
    </source>
</evidence>
<protein>
    <submittedName>
        <fullName evidence="7">Uncharacterized protein</fullName>
    </submittedName>
</protein>
<dbReference type="GO" id="GO:0051604">
    <property type="term" value="P:protein maturation"/>
    <property type="evidence" value="ECO:0007669"/>
    <property type="project" value="UniProtKB-ARBA"/>
</dbReference>
<dbReference type="Proteomes" id="UP001501920">
    <property type="component" value="Chromosome 30"/>
</dbReference>
<dbReference type="GO" id="GO:0005737">
    <property type="term" value="C:cytoplasm"/>
    <property type="evidence" value="ECO:0007669"/>
    <property type="project" value="UniProtKB-ARBA"/>
</dbReference>
<keyword evidence="2" id="KW-0053">Apoptosis</keyword>
<keyword evidence="8" id="KW-1185">Reference proteome</keyword>
<evidence type="ECO:0000259" key="4">
    <source>
        <dbReference type="PROSITE" id="PS50207"/>
    </source>
</evidence>
<dbReference type="PROSITE" id="PS50207">
    <property type="entry name" value="CASPASE_P10"/>
    <property type="match status" value="1"/>
</dbReference>
<dbReference type="InterPro" id="IPR002138">
    <property type="entry name" value="Pept_C14_p10"/>
</dbReference>
<dbReference type="PIRSF" id="PIRSF038001">
    <property type="entry name" value="Caspase_ICE"/>
    <property type="match status" value="1"/>
</dbReference>
<name>A0AAR2KK27_PYGNA</name>
<reference evidence="7" key="2">
    <citation type="submission" date="2025-08" db="UniProtKB">
        <authorList>
            <consortium name="Ensembl"/>
        </authorList>
    </citation>
    <scope>IDENTIFICATION</scope>
</reference>
<dbReference type="GO" id="GO:0006508">
    <property type="term" value="P:proteolysis"/>
    <property type="evidence" value="ECO:0007669"/>
    <property type="project" value="InterPro"/>
</dbReference>
<evidence type="ECO:0000313" key="8">
    <source>
        <dbReference type="Proteomes" id="UP001501920"/>
    </source>
</evidence>
<organism evidence="7 8">
    <name type="scientific">Pygocentrus nattereri</name>
    <name type="common">Red-bellied piranha</name>
    <dbReference type="NCBI Taxonomy" id="42514"/>
    <lineage>
        <taxon>Eukaryota</taxon>
        <taxon>Metazoa</taxon>
        <taxon>Chordata</taxon>
        <taxon>Craniata</taxon>
        <taxon>Vertebrata</taxon>
        <taxon>Euteleostomi</taxon>
        <taxon>Actinopterygii</taxon>
        <taxon>Neopterygii</taxon>
        <taxon>Teleostei</taxon>
        <taxon>Ostariophysi</taxon>
        <taxon>Characiformes</taxon>
        <taxon>Characoidei</taxon>
        <taxon>Pygocentrus</taxon>
    </lineage>
</organism>
<dbReference type="CDD" id="cd01671">
    <property type="entry name" value="CARD"/>
    <property type="match status" value="1"/>
</dbReference>
<evidence type="ECO:0000259" key="6">
    <source>
        <dbReference type="PROSITE" id="PS50209"/>
    </source>
</evidence>
<dbReference type="Pfam" id="PF00619">
    <property type="entry name" value="CARD"/>
    <property type="match status" value="1"/>
</dbReference>
<dbReference type="AlphaFoldDB" id="A0AAR2KK27"/>
<dbReference type="InterPro" id="IPR011600">
    <property type="entry name" value="Pept_C14_caspase"/>
</dbReference>
<dbReference type="InterPro" id="IPR011029">
    <property type="entry name" value="DEATH-like_dom_sf"/>
</dbReference>
<dbReference type="Gene3D" id="1.10.533.10">
    <property type="entry name" value="Death Domain, Fas"/>
    <property type="match status" value="1"/>
</dbReference>
<dbReference type="Ensembl" id="ENSPNAT00000078579.1">
    <property type="protein sequence ID" value="ENSPNAP00000064683.1"/>
    <property type="gene ID" value="ENSPNAG00000001157.2"/>
</dbReference>
<evidence type="ECO:0000256" key="3">
    <source>
        <dbReference type="RuleBase" id="RU003971"/>
    </source>
</evidence>
<dbReference type="PROSITE" id="PS50209">
    <property type="entry name" value="CARD"/>
    <property type="match status" value="1"/>
</dbReference>
<dbReference type="InterPro" id="IPR015917">
    <property type="entry name" value="Pept_C14A"/>
</dbReference>
<dbReference type="GO" id="GO:0006915">
    <property type="term" value="P:apoptotic process"/>
    <property type="evidence" value="ECO:0007669"/>
    <property type="project" value="UniProtKB-KW"/>
</dbReference>
<feature type="domain" description="Caspase family p10" evidence="4">
    <location>
        <begin position="237"/>
        <end position="272"/>
    </location>
</feature>
<feature type="domain" description="CARD" evidence="6">
    <location>
        <begin position="1"/>
        <end position="90"/>
    </location>
</feature>
<evidence type="ECO:0000256" key="2">
    <source>
        <dbReference type="ARBA" id="ARBA00022703"/>
    </source>
</evidence>
<evidence type="ECO:0000256" key="1">
    <source>
        <dbReference type="ARBA" id="ARBA00010134"/>
    </source>
</evidence>
<dbReference type="SMART" id="SM00115">
    <property type="entry name" value="CASc"/>
    <property type="match status" value="1"/>
</dbReference>
<dbReference type="InterPro" id="IPR001315">
    <property type="entry name" value="CARD"/>
</dbReference>
<dbReference type="Gene3D" id="3.40.50.1460">
    <property type="match status" value="1"/>
</dbReference>
<dbReference type="Pfam" id="PF00656">
    <property type="entry name" value="Peptidase_C14"/>
    <property type="match status" value="1"/>
</dbReference>
<sequence length="320" mass="36400">MEIVRQHKTTLIRILSGDAKFVLQHVHQAKLITGHEYDNLKDDISHHSRQDFAINLLDKMIHKGDKQCHKFLELLEHDEMQETFPLLNDLLIPPALRQGTYKMSSDPRGACVIINNMHFDKSSGLSPRRGSEVDVACLDEVFKWLAFTVELHTDKTAVEMKEILKELSRREHSGDCFVCCILSHDSEGGFFGTDGQVVRPSDILQPFARANCPSLADKPKVFILHTGWEQPEYAIPDSDFLLALATIPGLHSYRNTSRGSWFIQSLYKMLKEGCKRGEDILTILSQVIVEVSTVFGLSFRQIPHIDLTLRRRLVFHAPAD</sequence>
<dbReference type="GO" id="GO:0042981">
    <property type="term" value="P:regulation of apoptotic process"/>
    <property type="evidence" value="ECO:0007669"/>
    <property type="project" value="InterPro"/>
</dbReference>
<dbReference type="GeneTree" id="ENSGT00940000164225"/>
<dbReference type="PRINTS" id="PR00376">
    <property type="entry name" value="IL1BCENZYME"/>
</dbReference>
<evidence type="ECO:0000259" key="5">
    <source>
        <dbReference type="PROSITE" id="PS50208"/>
    </source>
</evidence>
<dbReference type="CDD" id="cd00032">
    <property type="entry name" value="CASc"/>
    <property type="match status" value="1"/>
</dbReference>
<dbReference type="PANTHER" id="PTHR48169">
    <property type="entry name" value="DED DOMAIN-CONTAINING PROTEIN"/>
    <property type="match status" value="1"/>
</dbReference>
<dbReference type="SUPFAM" id="SSF52129">
    <property type="entry name" value="Caspase-like"/>
    <property type="match status" value="1"/>
</dbReference>
<dbReference type="GO" id="GO:0004197">
    <property type="term" value="F:cysteine-type endopeptidase activity"/>
    <property type="evidence" value="ECO:0007669"/>
    <property type="project" value="InterPro"/>
</dbReference>